<proteinExistence type="predicted"/>
<feature type="compositionally biased region" description="Acidic residues" evidence="1">
    <location>
        <begin position="275"/>
        <end position="284"/>
    </location>
</feature>
<feature type="region of interest" description="Disordered" evidence="1">
    <location>
        <begin position="106"/>
        <end position="136"/>
    </location>
</feature>
<comment type="caution">
    <text evidence="2">The sequence shown here is derived from an EMBL/GenBank/DDBJ whole genome shotgun (WGS) entry which is preliminary data.</text>
</comment>
<feature type="compositionally biased region" description="Basic and acidic residues" evidence="1">
    <location>
        <begin position="285"/>
        <end position="295"/>
    </location>
</feature>
<protein>
    <submittedName>
        <fullName evidence="2">Uncharacterized protein</fullName>
    </submittedName>
</protein>
<feature type="region of interest" description="Disordered" evidence="1">
    <location>
        <begin position="151"/>
        <end position="295"/>
    </location>
</feature>
<dbReference type="AlphaFoldDB" id="A0A5J4V0I8"/>
<evidence type="ECO:0000313" key="3">
    <source>
        <dbReference type="Proteomes" id="UP000324800"/>
    </source>
</evidence>
<name>A0A5J4V0I8_9EUKA</name>
<feature type="compositionally biased region" description="Acidic residues" evidence="1">
    <location>
        <begin position="156"/>
        <end position="170"/>
    </location>
</feature>
<reference evidence="2 3" key="1">
    <citation type="submission" date="2019-03" db="EMBL/GenBank/DDBJ databases">
        <title>Single cell metagenomics reveals metabolic interactions within the superorganism composed of flagellate Streblomastix strix and complex community of Bacteroidetes bacteria on its surface.</title>
        <authorList>
            <person name="Treitli S.C."/>
            <person name="Kolisko M."/>
            <person name="Husnik F."/>
            <person name="Keeling P."/>
            <person name="Hampl V."/>
        </authorList>
    </citation>
    <scope>NUCLEOTIDE SEQUENCE [LARGE SCALE GENOMIC DNA]</scope>
    <source>
        <strain evidence="2">ST1C</strain>
    </source>
</reference>
<accession>A0A5J4V0I8</accession>
<feature type="compositionally biased region" description="Basic residues" evidence="1">
    <location>
        <begin position="178"/>
        <end position="190"/>
    </location>
</feature>
<gene>
    <name evidence="2" type="ORF">EZS28_027978</name>
</gene>
<evidence type="ECO:0000256" key="1">
    <source>
        <dbReference type="SAM" id="MobiDB-lite"/>
    </source>
</evidence>
<organism evidence="2 3">
    <name type="scientific">Streblomastix strix</name>
    <dbReference type="NCBI Taxonomy" id="222440"/>
    <lineage>
        <taxon>Eukaryota</taxon>
        <taxon>Metamonada</taxon>
        <taxon>Preaxostyla</taxon>
        <taxon>Oxymonadida</taxon>
        <taxon>Streblomastigidae</taxon>
        <taxon>Streblomastix</taxon>
    </lineage>
</organism>
<dbReference type="Proteomes" id="UP000324800">
    <property type="component" value="Unassembled WGS sequence"/>
</dbReference>
<feature type="compositionally biased region" description="Acidic residues" evidence="1">
    <location>
        <begin position="253"/>
        <end position="266"/>
    </location>
</feature>
<sequence>MYPKRKAVHNTKFTEQHLEPTYMPRTINAPANINKQEENACTRFYQFILEPTGKIDIRSPAINEDYYPWDILEDTFTPLTADKLFQMRRHAKEAIELEQLTGNIKQQPIKHVGQRKLKGKEGDTNSNVMNKDQTDGIESLNLLKKKRRLLKKKDDKEDEDEEEMDSDSEYDDKVERKKEKKTKESKKKKKANIEKEYLDDEAEEVTQSENEEGNETGLNSSKNKLTKENQSTKKAKLINEDDSESKSDSREGQEDDSDEDDDDDDGDYRMMQYGDYEDDNDGIGDDDRHGGDDDD</sequence>
<evidence type="ECO:0000313" key="2">
    <source>
        <dbReference type="EMBL" id="KAA6376496.1"/>
    </source>
</evidence>
<feature type="compositionally biased region" description="Acidic residues" evidence="1">
    <location>
        <begin position="197"/>
        <end position="214"/>
    </location>
</feature>
<dbReference type="EMBL" id="SNRW01010479">
    <property type="protein sequence ID" value="KAA6376496.1"/>
    <property type="molecule type" value="Genomic_DNA"/>
</dbReference>